<feature type="region of interest" description="Disordered" evidence="1">
    <location>
        <begin position="320"/>
        <end position="365"/>
    </location>
</feature>
<keyword evidence="2" id="KW-0812">Transmembrane</keyword>
<proteinExistence type="predicted"/>
<protein>
    <submittedName>
        <fullName evidence="3">Uncharacterized protein</fullName>
    </submittedName>
</protein>
<dbReference type="KEGG" id="agf:ET445_03995"/>
<feature type="compositionally biased region" description="Low complexity" evidence="1">
    <location>
        <begin position="323"/>
        <end position="359"/>
    </location>
</feature>
<feature type="transmembrane region" description="Helical" evidence="2">
    <location>
        <begin position="291"/>
        <end position="310"/>
    </location>
</feature>
<sequence>MEPINGQPNAAAAVEGESAIVADATLSAALQAAAAATSDAEWGEASGRLSAELALRAAAGETSTLVATFARDAGVQPARVGATLAELEHWPWSPPANLAGAIGAPPTDRTLVDGHQGDGRLGGIRRLFESETSLTSFASVLDDPDVLTAPARRSLLALLDVAWIEDPAGWSTAVGEQLTEWNDARNAISVAPSSQVNVLSAGANFPTTVENKLPYPVNVVVHASPSNGRLVIEEDVTVTVPAESRTNVLVPVKAGVSNGNVVLTVTLSSPTGVPLGQPVQIPANVQADWEGVGATILAVVLVLFFGIGIWRNIRRRRRERAEAAAQGADGASSDVSSDTDVSTAPVGSEASEAPETSESPEGRND</sequence>
<dbReference type="Proteomes" id="UP000291259">
    <property type="component" value="Chromosome"/>
</dbReference>
<name>A0A4P6F918_9MICO</name>
<evidence type="ECO:0000256" key="2">
    <source>
        <dbReference type="SAM" id="Phobius"/>
    </source>
</evidence>
<dbReference type="Pfam" id="PF19516">
    <property type="entry name" value="DUF6049"/>
    <property type="match status" value="1"/>
</dbReference>
<dbReference type="EMBL" id="CP035491">
    <property type="protein sequence ID" value="QAY72630.1"/>
    <property type="molecule type" value="Genomic_DNA"/>
</dbReference>
<dbReference type="InterPro" id="IPR046112">
    <property type="entry name" value="DUF6049"/>
</dbReference>
<evidence type="ECO:0000256" key="1">
    <source>
        <dbReference type="SAM" id="MobiDB-lite"/>
    </source>
</evidence>
<organism evidence="3 4">
    <name type="scientific">Agromyces protaetiae</name>
    <dbReference type="NCBI Taxonomy" id="2509455"/>
    <lineage>
        <taxon>Bacteria</taxon>
        <taxon>Bacillati</taxon>
        <taxon>Actinomycetota</taxon>
        <taxon>Actinomycetes</taxon>
        <taxon>Micrococcales</taxon>
        <taxon>Microbacteriaceae</taxon>
        <taxon>Agromyces</taxon>
    </lineage>
</organism>
<keyword evidence="2" id="KW-0472">Membrane</keyword>
<dbReference type="AlphaFoldDB" id="A0A4P6F918"/>
<evidence type="ECO:0000313" key="4">
    <source>
        <dbReference type="Proteomes" id="UP000291259"/>
    </source>
</evidence>
<keyword evidence="2" id="KW-1133">Transmembrane helix</keyword>
<reference evidence="3 4" key="1">
    <citation type="submission" date="2019-01" db="EMBL/GenBank/DDBJ databases">
        <title>Genome sequencing of strain FW100M-8.</title>
        <authorList>
            <person name="Heo J."/>
            <person name="Kim S.-J."/>
            <person name="Kim J.-S."/>
            <person name="Hong S.-B."/>
            <person name="Kwon S.-W."/>
        </authorList>
    </citation>
    <scope>NUCLEOTIDE SEQUENCE [LARGE SCALE GENOMIC DNA]</scope>
    <source>
        <strain evidence="3 4">FW100M-8</strain>
    </source>
</reference>
<keyword evidence="4" id="KW-1185">Reference proteome</keyword>
<accession>A0A4P6F918</accession>
<evidence type="ECO:0000313" key="3">
    <source>
        <dbReference type="EMBL" id="QAY72630.1"/>
    </source>
</evidence>
<dbReference type="OrthoDB" id="4985746at2"/>
<gene>
    <name evidence="3" type="ORF">ET445_03995</name>
</gene>